<protein>
    <submittedName>
        <fullName evidence="1">Uncharacterized protein</fullName>
    </submittedName>
</protein>
<dbReference type="AlphaFoldDB" id="A0AAW1A8A0"/>
<dbReference type="Proteomes" id="UP001432146">
    <property type="component" value="Unassembled WGS sequence"/>
</dbReference>
<gene>
    <name evidence="1" type="ORF">QLX08_003177</name>
</gene>
<proteinExistence type="predicted"/>
<organism evidence="1 2">
    <name type="scientific">Tetragonisca angustula</name>
    <dbReference type="NCBI Taxonomy" id="166442"/>
    <lineage>
        <taxon>Eukaryota</taxon>
        <taxon>Metazoa</taxon>
        <taxon>Ecdysozoa</taxon>
        <taxon>Arthropoda</taxon>
        <taxon>Hexapoda</taxon>
        <taxon>Insecta</taxon>
        <taxon>Pterygota</taxon>
        <taxon>Neoptera</taxon>
        <taxon>Endopterygota</taxon>
        <taxon>Hymenoptera</taxon>
        <taxon>Apocrita</taxon>
        <taxon>Aculeata</taxon>
        <taxon>Apoidea</taxon>
        <taxon>Anthophila</taxon>
        <taxon>Apidae</taxon>
        <taxon>Tetragonisca</taxon>
    </lineage>
</organism>
<reference evidence="1 2" key="1">
    <citation type="submission" date="2024-05" db="EMBL/GenBank/DDBJ databases">
        <title>The nuclear and mitochondrial genome assemblies of Tetragonisca angustula (Apidae: Meliponini), a tiny yet remarkable pollinator in the Neotropics.</title>
        <authorList>
            <person name="Ferrari R."/>
            <person name="Ricardo P.C."/>
            <person name="Dias F.C."/>
            <person name="Araujo N.S."/>
            <person name="Soares D.O."/>
            <person name="Zhou Q.-S."/>
            <person name="Zhu C.-D."/>
            <person name="Coutinho L."/>
            <person name="Airas M.C."/>
            <person name="Batista T.M."/>
        </authorList>
    </citation>
    <scope>NUCLEOTIDE SEQUENCE [LARGE SCALE GENOMIC DNA]</scope>
    <source>
        <strain evidence="1">ASF017062</strain>
        <tissue evidence="1">Abdomen</tissue>
    </source>
</reference>
<name>A0AAW1A8A0_9HYME</name>
<dbReference type="EMBL" id="JAWNGG020000045">
    <property type="protein sequence ID" value="KAK9306017.1"/>
    <property type="molecule type" value="Genomic_DNA"/>
</dbReference>
<sequence>MTHVDALSRNSLTTTMLVAESEEGIMARQKTAQAEDEYLLEIWGKIEHVVNGYILKMIFCIKKWVTKYYWC</sequence>
<keyword evidence="2" id="KW-1185">Reference proteome</keyword>
<comment type="caution">
    <text evidence="1">The sequence shown here is derived from an EMBL/GenBank/DDBJ whole genome shotgun (WGS) entry which is preliminary data.</text>
</comment>
<accession>A0AAW1A8A0</accession>
<evidence type="ECO:0000313" key="1">
    <source>
        <dbReference type="EMBL" id="KAK9306017.1"/>
    </source>
</evidence>
<evidence type="ECO:0000313" key="2">
    <source>
        <dbReference type="Proteomes" id="UP001432146"/>
    </source>
</evidence>